<dbReference type="Gene3D" id="3.30.70.330">
    <property type="match status" value="4"/>
</dbReference>
<feature type="compositionally biased region" description="Basic and acidic residues" evidence="5">
    <location>
        <begin position="757"/>
        <end position="791"/>
    </location>
</feature>
<proteinExistence type="predicted"/>
<dbReference type="SUPFAM" id="SSF54928">
    <property type="entry name" value="RNA-binding domain, RBD"/>
    <property type="match status" value="3"/>
</dbReference>
<feature type="compositionally biased region" description="Basic and acidic residues" evidence="5">
    <location>
        <begin position="694"/>
        <end position="734"/>
    </location>
</feature>
<keyword evidence="2 4" id="KW-0694">RNA-binding</keyword>
<feature type="region of interest" description="Disordered" evidence="5">
    <location>
        <begin position="1"/>
        <end position="28"/>
    </location>
</feature>
<dbReference type="InterPro" id="IPR035979">
    <property type="entry name" value="RBD_domain_sf"/>
</dbReference>
<feature type="region of interest" description="Disordered" evidence="5">
    <location>
        <begin position="136"/>
        <end position="157"/>
    </location>
</feature>
<feature type="compositionally biased region" description="Basic and acidic residues" evidence="5">
    <location>
        <begin position="351"/>
        <end position="363"/>
    </location>
</feature>
<evidence type="ECO:0000313" key="7">
    <source>
        <dbReference type="EMBL" id="KAH0932612.1"/>
    </source>
</evidence>
<feature type="compositionally biased region" description="Polar residues" evidence="5">
    <location>
        <begin position="11"/>
        <end position="28"/>
    </location>
</feature>
<feature type="compositionally biased region" description="Basic and acidic residues" evidence="5">
    <location>
        <begin position="672"/>
        <end position="684"/>
    </location>
</feature>
<gene>
    <name evidence="7" type="ORF">HID58_009729</name>
</gene>
<evidence type="ECO:0000259" key="6">
    <source>
        <dbReference type="PROSITE" id="PS50102"/>
    </source>
</evidence>
<feature type="region of interest" description="Disordered" evidence="5">
    <location>
        <begin position="1263"/>
        <end position="1364"/>
    </location>
</feature>
<feature type="domain" description="RRM" evidence="6">
    <location>
        <begin position="1039"/>
        <end position="1115"/>
    </location>
</feature>
<keyword evidence="8" id="KW-1185">Reference proteome</keyword>
<evidence type="ECO:0000256" key="2">
    <source>
        <dbReference type="ARBA" id="ARBA00022884"/>
    </source>
</evidence>
<name>A0ABQ8DTB6_BRANA</name>
<evidence type="ECO:0000256" key="3">
    <source>
        <dbReference type="ARBA" id="ARBA00023187"/>
    </source>
</evidence>
<feature type="compositionally biased region" description="Basic and acidic residues" evidence="5">
    <location>
        <begin position="741"/>
        <end position="750"/>
    </location>
</feature>
<dbReference type="PANTHER" id="PTHR23139">
    <property type="entry name" value="RNA-BINDING PROTEIN"/>
    <property type="match status" value="1"/>
</dbReference>
<feature type="compositionally biased region" description="Basic and acidic residues" evidence="5">
    <location>
        <begin position="490"/>
        <end position="601"/>
    </location>
</feature>
<evidence type="ECO:0000256" key="5">
    <source>
        <dbReference type="SAM" id="MobiDB-lite"/>
    </source>
</evidence>
<feature type="domain" description="RRM" evidence="6">
    <location>
        <begin position="904"/>
        <end position="987"/>
    </location>
</feature>
<feature type="compositionally biased region" description="Basic and acidic residues" evidence="5">
    <location>
        <begin position="308"/>
        <end position="344"/>
    </location>
</feature>
<dbReference type="Pfam" id="PF00076">
    <property type="entry name" value="RRM_1"/>
    <property type="match status" value="1"/>
</dbReference>
<dbReference type="Proteomes" id="UP000824890">
    <property type="component" value="Unassembled WGS sequence"/>
</dbReference>
<dbReference type="SMART" id="SM00360">
    <property type="entry name" value="RRM"/>
    <property type="match status" value="2"/>
</dbReference>
<evidence type="ECO:0000256" key="4">
    <source>
        <dbReference type="PROSITE-ProRule" id="PRU00176"/>
    </source>
</evidence>
<dbReference type="PROSITE" id="PS50102">
    <property type="entry name" value="RRM"/>
    <property type="match status" value="2"/>
</dbReference>
<organism evidence="7 8">
    <name type="scientific">Brassica napus</name>
    <name type="common">Rape</name>
    <dbReference type="NCBI Taxonomy" id="3708"/>
    <lineage>
        <taxon>Eukaryota</taxon>
        <taxon>Viridiplantae</taxon>
        <taxon>Streptophyta</taxon>
        <taxon>Embryophyta</taxon>
        <taxon>Tracheophyta</taxon>
        <taxon>Spermatophyta</taxon>
        <taxon>Magnoliopsida</taxon>
        <taxon>eudicotyledons</taxon>
        <taxon>Gunneridae</taxon>
        <taxon>Pentapetalae</taxon>
        <taxon>rosids</taxon>
        <taxon>malvids</taxon>
        <taxon>Brassicales</taxon>
        <taxon>Brassicaceae</taxon>
        <taxon>Brassiceae</taxon>
        <taxon>Brassica</taxon>
    </lineage>
</organism>
<comment type="caution">
    <text evidence="7">The sequence shown here is derived from an EMBL/GenBank/DDBJ whole genome shotgun (WGS) entry which is preliminary data.</text>
</comment>
<keyword evidence="3" id="KW-0508">mRNA splicing</keyword>
<dbReference type="EMBL" id="JAGKQM010000003">
    <property type="protein sequence ID" value="KAH0932612.1"/>
    <property type="molecule type" value="Genomic_DNA"/>
</dbReference>
<feature type="compositionally biased region" description="Basic and acidic residues" evidence="5">
    <location>
        <begin position="372"/>
        <end position="474"/>
    </location>
</feature>
<keyword evidence="1" id="KW-0507">mRNA processing</keyword>
<protein>
    <recommendedName>
        <fullName evidence="6">RRM domain-containing protein</fullName>
    </recommendedName>
</protein>
<reference evidence="7 8" key="1">
    <citation type="submission" date="2021-05" db="EMBL/GenBank/DDBJ databases">
        <title>Genome Assembly of Synthetic Allotetraploid Brassica napus Reveals Homoeologous Exchanges between Subgenomes.</title>
        <authorList>
            <person name="Davis J.T."/>
        </authorList>
    </citation>
    <scope>NUCLEOTIDE SEQUENCE [LARGE SCALE GENOMIC DNA]</scope>
    <source>
        <strain evidence="8">cv. Da-Ae</strain>
        <tissue evidence="7">Seedling</tissue>
    </source>
</reference>
<evidence type="ECO:0000313" key="8">
    <source>
        <dbReference type="Proteomes" id="UP000824890"/>
    </source>
</evidence>
<sequence>MRGSKEVDFKNIQQPKSAGASPSSNPSLTRVKVDETLKRRRLSSPSARLFHLLLERCDTSSPSFLCSFSVSRDKVVWVCFGDFFFSARRLILYVVDLLDAIRFNCIVAVICMLTLNVSEELVKKWCQAQLMNEVSDQKEKPDGHEGSAARTRPTSVEEIMVRRKRKESLENLGAAQLLGNDLVGKVSDYHESRKGDYDESKEVSREEGVENSLRKKEDAISDSREERQDKSREEDSFGAVQLVGNNLVEKVSDYHESEKWNDRSEKPRHGELVNDSSRNKEEAISSSKDEKLDKEGTVGAATLLGNDLGEKVSDDHASEKGNDKSKKVRHEERGKDSSRKKEDATSSSKNEGPDKLRKDDHVEAAQLLGNDLVEKVSDCRASDKELEKSKKVSCESVKDSSRKKEEATSRSREGRLDKPMKKDPVDKVSDYRASGREHDRSKKLRPEERVKDSSKKKEDTISSAREEKSMKDDPVGAAQLLSNDLVEQVSDYHESRRGYHRSEKLRREEDDKDRLRKKVDAISSCREEKLDKSTKKEEPAGHRKRKAEGEGSRAKEKIVEEHSKDRRIKKEETNSSFREERPDKKMKKEDLIANRKIRVEGEFPTTETKTRTDRDGRGVDTRMKANRERPSEKTTEKQIHPQDAGREQGRNALENSAGSRKRLRSLVVADIPRNENSTKPDSGNKRKNQNGDHMTNRERDVSRRHDPTKVHAVEISERSEKREQPKSDRRDMRERRRSRSRDHGGQERQKRSSPLPKAEKATSRHKRGHEDRSENTVKDRAGKHHFNDNDKKSRRYSSSKSELGGYSPRKRREDASAKAASPSNLPSEKKVAKWDLPPTVTSGMFSNSGFSGLQPATQTAYPTMSEVSLTLLKPQIEASFRTPLARQTTSIDSVQLTESTRRMRRLYAENVPVSASEKSLIECFNGYMLSSGSNHIKGSEPCISCIINKEKSQALVEFLTPQDASAALSLDGCSFAGSNLKIRRPKDYVETTGVYVGYVMVTIHEAGFQTVAIFMQSGELEKKEPATNALSDNVEDSSNKIFIGGFPKAISSEMLKEIVGVFGPLKAYRFVINNDLNQRCAFLEYIDGSVTPKACASLNGMKLGGSVITAVCALPDSSSVASDENPPFYGIPEHAKPLLRKPKHILKLKNLVDPEDLPSLSVPEMKEILEDVRLECARFGVIKSINIVKHESKDISVSITDASLNQESKEMNMSVIQEKDEISEKVDDTADNVDSGEVVRSDGSTGADKLCEPCSVTALETISQANKDHDSTEQGNSEKLVGESEAAIPQEEVGSARAQDDAEIPQEEVGSGRAQDEPEIPQEEIGSARAQDEPENPQEVGPARAVKTRWDSGDKIEEEQDPEEVFEPGCIFIEYGRPEATRVAAHSLHGRLYDNKIVKAEYVSKELYKIRFPSG</sequence>
<feature type="compositionally biased region" description="Basic and acidic residues" evidence="5">
    <location>
        <begin position="191"/>
        <end position="235"/>
    </location>
</feature>
<dbReference type="InterPro" id="IPR012677">
    <property type="entry name" value="Nucleotide-bd_a/b_plait_sf"/>
</dbReference>
<dbReference type="InterPro" id="IPR000504">
    <property type="entry name" value="RRM_dom"/>
</dbReference>
<evidence type="ECO:0000256" key="1">
    <source>
        <dbReference type="ARBA" id="ARBA00022664"/>
    </source>
</evidence>
<accession>A0ABQ8DTB6</accession>
<feature type="compositionally biased region" description="Basic and acidic residues" evidence="5">
    <location>
        <begin position="136"/>
        <end position="147"/>
    </location>
</feature>
<feature type="compositionally biased region" description="Basic and acidic residues" evidence="5">
    <location>
        <begin position="250"/>
        <end position="296"/>
    </location>
</feature>
<feature type="compositionally biased region" description="Basic and acidic residues" evidence="5">
    <location>
        <begin position="608"/>
        <end position="649"/>
    </location>
</feature>
<feature type="region of interest" description="Disordered" evidence="5">
    <location>
        <begin position="191"/>
        <end position="833"/>
    </location>
</feature>